<reference evidence="1 2" key="1">
    <citation type="submission" date="2016-03" db="EMBL/GenBank/DDBJ databases">
        <title>Trachymyrmex septentrionalis WGS genome.</title>
        <authorList>
            <person name="Nygaard S."/>
            <person name="Hu H."/>
            <person name="Boomsma J."/>
            <person name="Zhang G."/>
        </authorList>
    </citation>
    <scope>NUCLEOTIDE SEQUENCE [LARGE SCALE GENOMIC DNA]</scope>
    <source>
        <strain evidence="1">Tsep2-gDNA-1</strain>
        <tissue evidence="1">Whole body</tissue>
    </source>
</reference>
<protein>
    <submittedName>
        <fullName evidence="1">Uncharacterized protein</fullName>
    </submittedName>
</protein>
<accession>A0A195F4C6</accession>
<evidence type="ECO:0000313" key="1">
    <source>
        <dbReference type="EMBL" id="KYN35027.1"/>
    </source>
</evidence>
<organism evidence="1 2">
    <name type="scientific">Trachymyrmex septentrionalis</name>
    <dbReference type="NCBI Taxonomy" id="34720"/>
    <lineage>
        <taxon>Eukaryota</taxon>
        <taxon>Metazoa</taxon>
        <taxon>Ecdysozoa</taxon>
        <taxon>Arthropoda</taxon>
        <taxon>Hexapoda</taxon>
        <taxon>Insecta</taxon>
        <taxon>Pterygota</taxon>
        <taxon>Neoptera</taxon>
        <taxon>Endopterygota</taxon>
        <taxon>Hymenoptera</taxon>
        <taxon>Apocrita</taxon>
        <taxon>Aculeata</taxon>
        <taxon>Formicoidea</taxon>
        <taxon>Formicidae</taxon>
        <taxon>Myrmicinae</taxon>
        <taxon>Trachymyrmex</taxon>
    </lineage>
</organism>
<evidence type="ECO:0000313" key="2">
    <source>
        <dbReference type="Proteomes" id="UP000078541"/>
    </source>
</evidence>
<sequence>TCPSWPGVWNWRTECAKRDQNVTGLDEEYHFQYTSYSNNIRQQCYRDRIESYPRARRTSGEEILREHRVILGTSASTLPRPVPPPHDCKRVGESYGTRQTAYRKPVFSAVSGFTDGSGVTRSAILGVVLIVALNMAHRGRV</sequence>
<gene>
    <name evidence="1" type="ORF">ALC56_10624</name>
</gene>
<dbReference type="EMBL" id="KQ981836">
    <property type="protein sequence ID" value="KYN35027.1"/>
    <property type="molecule type" value="Genomic_DNA"/>
</dbReference>
<dbReference type="Proteomes" id="UP000078541">
    <property type="component" value="Unassembled WGS sequence"/>
</dbReference>
<keyword evidence="2" id="KW-1185">Reference proteome</keyword>
<dbReference type="AlphaFoldDB" id="A0A195F4C6"/>
<name>A0A195F4C6_9HYME</name>
<proteinExistence type="predicted"/>
<feature type="non-terminal residue" evidence="1">
    <location>
        <position position="1"/>
    </location>
</feature>